<dbReference type="RefSeq" id="WP_066256264.1">
    <property type="nucleotide sequence ID" value="NZ_VSKL01000001.1"/>
</dbReference>
<comment type="caution">
    <text evidence="1">The sequence shown here is derived from an EMBL/GenBank/DDBJ whole genome shotgun (WGS) entry which is preliminary data.</text>
</comment>
<dbReference type="OrthoDB" id="9814566at2"/>
<name>A0A5D0R459_9FLAO</name>
<proteinExistence type="predicted"/>
<dbReference type="Proteomes" id="UP000324358">
    <property type="component" value="Unassembled WGS sequence"/>
</dbReference>
<protein>
    <submittedName>
        <fullName evidence="1">CPXCG motif-containing cysteine-rich protein</fullName>
    </submittedName>
</protein>
<dbReference type="InterPro" id="IPR025990">
    <property type="entry name" value="zinc_ribbon_bacterial"/>
</dbReference>
<gene>
    <name evidence="1" type="ORF">ES675_05895</name>
</gene>
<evidence type="ECO:0000313" key="2">
    <source>
        <dbReference type="Proteomes" id="UP000324358"/>
    </source>
</evidence>
<organism evidence="1 2">
    <name type="scientific">Bizionia algoritergicola</name>
    <dbReference type="NCBI Taxonomy" id="291187"/>
    <lineage>
        <taxon>Bacteria</taxon>
        <taxon>Pseudomonadati</taxon>
        <taxon>Bacteroidota</taxon>
        <taxon>Flavobacteriia</taxon>
        <taxon>Flavobacteriales</taxon>
        <taxon>Flavobacteriaceae</taxon>
        <taxon>Bizionia</taxon>
    </lineage>
</organism>
<reference evidence="1 2" key="1">
    <citation type="submission" date="2019-08" db="EMBL/GenBank/DDBJ databases">
        <title>Genomes of Antarctic Bizionia species.</title>
        <authorList>
            <person name="Bowman J.P."/>
        </authorList>
    </citation>
    <scope>NUCLEOTIDE SEQUENCE [LARGE SCALE GENOMIC DNA]</scope>
    <source>
        <strain evidence="1 2">APA-1</strain>
    </source>
</reference>
<dbReference type="AlphaFoldDB" id="A0A5D0R459"/>
<dbReference type="Pfam" id="PF14255">
    <property type="entry name" value="Zn_ribbon_21"/>
    <property type="match status" value="1"/>
</dbReference>
<keyword evidence="2" id="KW-1185">Reference proteome</keyword>
<sequence length="60" mass="7136">MEEHEFQCPYCWESISMLLDSSQPEQQYIEDCEVCCNPIQISVQFEEQTLVSFRAENIEQ</sequence>
<evidence type="ECO:0000313" key="1">
    <source>
        <dbReference type="EMBL" id="TYB75651.1"/>
    </source>
</evidence>
<dbReference type="EMBL" id="VSKL01000001">
    <property type="protein sequence ID" value="TYB75651.1"/>
    <property type="molecule type" value="Genomic_DNA"/>
</dbReference>
<accession>A0A5D0R459</accession>